<keyword evidence="2" id="KW-1185">Reference proteome</keyword>
<organism evidence="1 2">
    <name type="scientific">Lepeophtheirus salmonis</name>
    <name type="common">Salmon louse</name>
    <name type="synonym">Caligus salmonis</name>
    <dbReference type="NCBI Taxonomy" id="72036"/>
    <lineage>
        <taxon>Eukaryota</taxon>
        <taxon>Metazoa</taxon>
        <taxon>Ecdysozoa</taxon>
        <taxon>Arthropoda</taxon>
        <taxon>Crustacea</taxon>
        <taxon>Multicrustacea</taxon>
        <taxon>Hexanauplia</taxon>
        <taxon>Copepoda</taxon>
        <taxon>Siphonostomatoida</taxon>
        <taxon>Caligidae</taxon>
        <taxon>Lepeophtheirus</taxon>
    </lineage>
</organism>
<dbReference type="InterPro" id="IPR009003">
    <property type="entry name" value="Peptidase_S1_PA"/>
</dbReference>
<reference evidence="1" key="1">
    <citation type="submission" date="2021-02" db="EMBL/GenBank/DDBJ databases">
        <authorList>
            <person name="Bekaert M."/>
        </authorList>
    </citation>
    <scope>NUCLEOTIDE SEQUENCE</scope>
    <source>
        <strain evidence="1">IoA-00</strain>
    </source>
</reference>
<dbReference type="SUPFAM" id="SSF50494">
    <property type="entry name" value="Trypsin-like serine proteases"/>
    <property type="match status" value="1"/>
</dbReference>
<sequence>MGIIRCFPPPCGGFDCNRKHVRAELRSWLKYVYSENSQEIQTTNEDPCKTIKGDESKTWCYTDIEENWDFCDQTTCFACGRNTQNKPCDDGYVGTKIEDDIIIPWFAILVYSYTYKYSVKKTYLSCFFQNGRKAVFGEMEAIMGTYVVDKIGIPTITTKIKDVVTIEESISLYKLEKPIQHYTSFMSPVCLPSSNFFEKKMATYMFYKLEPYSLNPKTRDFMMTYKTGTKVLQSQECDTSNSKYLCTNNTNNFPKNALIGGSLVMNINGHCTLVVEVCYSENSQEIQTTNEDPCKTIKGVKCRFPAIYGKTYYSCISSIDESKTWCYTDIEENWDFCDQTTCFACGRNTQNRPCDDGYVGTKIEDDIIIPWFAILVYSYTYKYSVKKPIYVRCGATILNQNWLISSVACFFFQNGRKAVFGEMEAIMGTYVVDKIGIPTITTKIKDVVTIEESISLYKLEKPIQHYTSFMSPLLSKSMEEDNIHSTPIMKKIINNPKLPEEEIVILKELESLHSLCKEHFLENDPQEEEIDSLISKIEFEIPKRPGIENKLQQKSIEESANSTVTFIPPKKSIVQFNVRSLINKFKGDPEDENVLLQFSNWKTA</sequence>
<accession>A0A7R8H7U3</accession>
<proteinExistence type="predicted"/>
<dbReference type="OrthoDB" id="8913316at2759"/>
<dbReference type="EMBL" id="HG994583">
    <property type="protein sequence ID" value="CAF2927129.1"/>
    <property type="molecule type" value="Genomic_DNA"/>
</dbReference>
<name>A0A7R8H7U3_LEPSM</name>
<gene>
    <name evidence="1" type="ORF">LSAA_8675</name>
</gene>
<evidence type="ECO:0000313" key="1">
    <source>
        <dbReference type="EMBL" id="CAF2927129.1"/>
    </source>
</evidence>
<evidence type="ECO:0000313" key="2">
    <source>
        <dbReference type="Proteomes" id="UP000675881"/>
    </source>
</evidence>
<dbReference type="Proteomes" id="UP000675881">
    <property type="component" value="Chromosome 4"/>
</dbReference>
<protein>
    <submittedName>
        <fullName evidence="1">(salmon louse) hypothetical protein</fullName>
    </submittedName>
</protein>
<dbReference type="AlphaFoldDB" id="A0A7R8H7U3"/>